<dbReference type="Gene3D" id="3.30.460.10">
    <property type="entry name" value="Beta Polymerase, domain 2"/>
    <property type="match status" value="1"/>
</dbReference>
<keyword evidence="2" id="KW-0810">Translation regulation</keyword>
<comment type="function">
    <text evidence="2">Functions as a ribosomal silencing factor. Interacts with ribosomal protein uL14 (rplN), blocking formation of intersubunit bridge B8. Prevents association of the 30S and 50S ribosomal subunits and the formation of functional ribosomes, thus repressing translation.</text>
</comment>
<dbReference type="GO" id="GO:0017148">
    <property type="term" value="P:negative regulation of translation"/>
    <property type="evidence" value="ECO:0007669"/>
    <property type="project" value="UniProtKB-UniRule"/>
</dbReference>
<protein>
    <recommendedName>
        <fullName evidence="2">Ribosomal silencing factor RsfS</fullName>
    </recommendedName>
</protein>
<dbReference type="InterPro" id="IPR004394">
    <property type="entry name" value="Iojap/RsfS/C7orf30"/>
</dbReference>
<dbReference type="OrthoDB" id="9793681at2"/>
<dbReference type="Proteomes" id="UP000287243">
    <property type="component" value="Chromosome"/>
</dbReference>
<dbReference type="GO" id="GO:0043023">
    <property type="term" value="F:ribosomal large subunit binding"/>
    <property type="evidence" value="ECO:0007669"/>
    <property type="project" value="TreeGrafter"/>
</dbReference>
<dbReference type="HAMAP" id="MF_01477">
    <property type="entry name" value="Iojap_RsfS"/>
    <property type="match status" value="1"/>
</dbReference>
<dbReference type="PANTHER" id="PTHR21043">
    <property type="entry name" value="IOJAP SUPERFAMILY ORTHOLOG"/>
    <property type="match status" value="1"/>
</dbReference>
<evidence type="ECO:0000313" key="4">
    <source>
        <dbReference type="Proteomes" id="UP000287243"/>
    </source>
</evidence>
<proteinExistence type="inferred from homology"/>
<dbReference type="AlphaFoldDB" id="A0A410P543"/>
<reference evidence="3 4" key="1">
    <citation type="submission" date="2017-01" db="EMBL/GenBank/DDBJ databases">
        <title>First insights into the biology of 'candidatus Vampirococcus archaeovorus'.</title>
        <authorList>
            <person name="Kizina J."/>
            <person name="Jordan S."/>
            <person name="Stueber K."/>
            <person name="Reinhardt R."/>
            <person name="Harder J."/>
        </authorList>
    </citation>
    <scope>NUCLEOTIDE SEQUENCE [LARGE SCALE GENOMIC DNA]</scope>
    <source>
        <strain evidence="3 4">LiM</strain>
    </source>
</reference>
<evidence type="ECO:0000256" key="1">
    <source>
        <dbReference type="ARBA" id="ARBA00010574"/>
    </source>
</evidence>
<dbReference type="GO" id="GO:0005737">
    <property type="term" value="C:cytoplasm"/>
    <property type="evidence" value="ECO:0007669"/>
    <property type="project" value="UniProtKB-SubCell"/>
</dbReference>
<evidence type="ECO:0000256" key="2">
    <source>
        <dbReference type="HAMAP-Rule" id="MF_01477"/>
    </source>
</evidence>
<evidence type="ECO:0000313" key="3">
    <source>
        <dbReference type="EMBL" id="QAT17315.1"/>
    </source>
</evidence>
<comment type="similarity">
    <text evidence="1 2">Belongs to the Iojap/RsfS family.</text>
</comment>
<organism evidence="3 4">
    <name type="scientific">Velamenicoccus archaeovorus</name>
    <dbReference type="NCBI Taxonomy" id="1930593"/>
    <lineage>
        <taxon>Bacteria</taxon>
        <taxon>Pseudomonadati</taxon>
        <taxon>Candidatus Omnitrophota</taxon>
        <taxon>Candidatus Velamenicoccus</taxon>
    </lineage>
</organism>
<keyword evidence="2" id="KW-0963">Cytoplasm</keyword>
<accession>A0A410P543</accession>
<dbReference type="EMBL" id="CP019384">
    <property type="protein sequence ID" value="QAT17315.1"/>
    <property type="molecule type" value="Genomic_DNA"/>
</dbReference>
<dbReference type="NCBIfam" id="TIGR00090">
    <property type="entry name" value="rsfS_iojap_ybeB"/>
    <property type="match status" value="1"/>
</dbReference>
<gene>
    <name evidence="2" type="primary">rsfS</name>
    <name evidence="3" type="ORF">BU251_06005</name>
</gene>
<dbReference type="Pfam" id="PF02410">
    <property type="entry name" value="RsfS"/>
    <property type="match status" value="1"/>
</dbReference>
<keyword evidence="4" id="KW-1185">Reference proteome</keyword>
<dbReference type="KEGG" id="vai:BU251_06005"/>
<dbReference type="PANTHER" id="PTHR21043:SF0">
    <property type="entry name" value="MITOCHONDRIAL ASSEMBLY OF RIBOSOMAL LARGE SUBUNIT PROTEIN 1"/>
    <property type="match status" value="1"/>
</dbReference>
<dbReference type="InterPro" id="IPR043519">
    <property type="entry name" value="NT_sf"/>
</dbReference>
<keyword evidence="2" id="KW-0678">Repressor</keyword>
<name>A0A410P543_VELA1</name>
<comment type="subunit">
    <text evidence="2">Interacts with ribosomal protein uL14 (rplN).</text>
</comment>
<dbReference type="SUPFAM" id="SSF81301">
    <property type="entry name" value="Nucleotidyltransferase"/>
    <property type="match status" value="1"/>
</dbReference>
<sequence length="123" mass="14060">MEARKKALLAARLAEERKAEDVVVLDMRKVANFCDYFVICSAASQRRAAAIAELIEETFDQHGLVLKSVEGKREGVWILLDYSDIVIHIFFKDVRDYYSLDRLWADAKKVNVRGSRKTTPVTP</sequence>
<dbReference type="GO" id="GO:0090071">
    <property type="term" value="P:negative regulation of ribosome biogenesis"/>
    <property type="evidence" value="ECO:0007669"/>
    <property type="project" value="UniProtKB-UniRule"/>
</dbReference>
<comment type="subcellular location">
    <subcellularLocation>
        <location evidence="2">Cytoplasm</location>
    </subcellularLocation>
</comment>
<dbReference type="GO" id="GO:0042256">
    <property type="term" value="P:cytosolic ribosome assembly"/>
    <property type="evidence" value="ECO:0007669"/>
    <property type="project" value="UniProtKB-UniRule"/>
</dbReference>